<dbReference type="GO" id="GO:0016810">
    <property type="term" value="F:hydrolase activity, acting on carbon-nitrogen (but not peptide) bonds"/>
    <property type="evidence" value="ECO:0007669"/>
    <property type="project" value="InterPro"/>
</dbReference>
<evidence type="ECO:0000313" key="5">
    <source>
        <dbReference type="EMBL" id="AGY92679.1"/>
    </source>
</evidence>
<feature type="signal peptide" evidence="3">
    <location>
        <begin position="1"/>
        <end position="18"/>
    </location>
</feature>
<name>U5T590_9GAMM</name>
<protein>
    <recommendedName>
        <fullName evidence="4">NodB homology domain-containing protein</fullName>
    </recommendedName>
</protein>
<dbReference type="STRING" id="1335757.SPICUR_08790"/>
<dbReference type="HOGENOM" id="CLU_030024_0_1_6"/>
<feature type="chain" id="PRO_5004664407" description="NodB homology domain-containing protein" evidence="3">
    <location>
        <begin position="19"/>
        <end position="362"/>
    </location>
</feature>
<dbReference type="eggNOG" id="COG0726">
    <property type="taxonomic scope" value="Bacteria"/>
</dbReference>
<evidence type="ECO:0000259" key="4">
    <source>
        <dbReference type="PROSITE" id="PS51677"/>
    </source>
</evidence>
<keyword evidence="2 3" id="KW-0732">Signal</keyword>
<keyword evidence="6" id="KW-1185">Reference proteome</keyword>
<evidence type="ECO:0000256" key="1">
    <source>
        <dbReference type="ARBA" id="ARBA00004613"/>
    </source>
</evidence>
<accession>U5T590</accession>
<dbReference type="Gene3D" id="3.20.20.370">
    <property type="entry name" value="Glycoside hydrolase/deacetylase"/>
    <property type="match status" value="1"/>
</dbReference>
<dbReference type="InterPro" id="IPR011330">
    <property type="entry name" value="Glyco_hydro/deAcase_b/a-brl"/>
</dbReference>
<gene>
    <name evidence="5" type="ORF">SPICUR_08790</name>
</gene>
<dbReference type="KEGG" id="spiu:SPICUR_08790"/>
<reference evidence="5 6" key="1">
    <citation type="journal article" date="2013" name="BMC Genomics">
        <title>Genomes of "Spiribacter", a streamlined, successful halophilic bacterium.</title>
        <authorList>
            <person name="Lopez-Perez M."/>
            <person name="Ghai R."/>
            <person name="Leon M.J."/>
            <person name="Rodriguez-Olmos A."/>
            <person name="Copa-Patino J.L."/>
            <person name="Soliveri J."/>
            <person name="Sanchez-Porro C."/>
            <person name="Ventosa A."/>
            <person name="Rodriguez-Valera F."/>
        </authorList>
    </citation>
    <scope>NUCLEOTIDE SEQUENCE [LARGE SCALE GENOMIC DNA]</scope>
    <source>
        <strain evidence="5 6">UAH-SP71</strain>
    </source>
</reference>
<comment type="subcellular location">
    <subcellularLocation>
        <location evidence="1">Secreted</location>
    </subcellularLocation>
</comment>
<dbReference type="GO" id="GO:0005576">
    <property type="term" value="C:extracellular region"/>
    <property type="evidence" value="ECO:0007669"/>
    <property type="project" value="UniProtKB-SubCell"/>
</dbReference>
<dbReference type="AlphaFoldDB" id="U5T590"/>
<dbReference type="Proteomes" id="UP000017640">
    <property type="component" value="Chromosome"/>
</dbReference>
<sequence length="362" mass="39912">MRAAVASLALALVVCASAAPAAARTDQPPTAPETVASVLMYHRVGNSDHPTTNVTTAQFKAHLDYLQANDFEIVPLTRVIEAMELGEPLPPRTVAITFDDGYQSVGRTAHALLTERGWPYTVFVNTAPVEAGMKGYMSWDRMRELAADGVRFGNHSRSHNPLFFRREGESRPQWRDRIRADLTAAQTRLREELGEAVHQSPPLLAYPYGEYSLALMDTVADLGFVAFGQQSGAIGLHASSLALPRFSFNERYGDVDGFAVKVHSRALPVTDQSPLNPVRDDREAPRLSLTLAPATDLRTDQLACYYQGERLTPQRLEADRRFAVQGEAGLPMGRSRYNCTAPDADGRYFWFSQLWVVGDGGT</sequence>
<dbReference type="InterPro" id="IPR051398">
    <property type="entry name" value="Polysacch_Deacetylase"/>
</dbReference>
<evidence type="ECO:0000313" key="6">
    <source>
        <dbReference type="Proteomes" id="UP000017640"/>
    </source>
</evidence>
<evidence type="ECO:0000256" key="3">
    <source>
        <dbReference type="SAM" id="SignalP"/>
    </source>
</evidence>
<dbReference type="PROSITE" id="PS51677">
    <property type="entry name" value="NODB"/>
    <property type="match status" value="1"/>
</dbReference>
<dbReference type="EMBL" id="CP005990">
    <property type="protein sequence ID" value="AGY92679.1"/>
    <property type="molecule type" value="Genomic_DNA"/>
</dbReference>
<dbReference type="PANTHER" id="PTHR34216">
    <property type="match status" value="1"/>
</dbReference>
<organism evidence="5 6">
    <name type="scientific">Spiribacter curvatus</name>
    <dbReference type="NCBI Taxonomy" id="1335757"/>
    <lineage>
        <taxon>Bacteria</taxon>
        <taxon>Pseudomonadati</taxon>
        <taxon>Pseudomonadota</taxon>
        <taxon>Gammaproteobacteria</taxon>
        <taxon>Chromatiales</taxon>
        <taxon>Ectothiorhodospiraceae</taxon>
        <taxon>Spiribacter</taxon>
    </lineage>
</organism>
<dbReference type="Pfam" id="PF01522">
    <property type="entry name" value="Polysacc_deac_1"/>
    <property type="match status" value="1"/>
</dbReference>
<evidence type="ECO:0000256" key="2">
    <source>
        <dbReference type="ARBA" id="ARBA00022729"/>
    </source>
</evidence>
<dbReference type="PANTHER" id="PTHR34216:SF3">
    <property type="entry name" value="POLY-BETA-1,6-N-ACETYL-D-GLUCOSAMINE N-DEACETYLASE"/>
    <property type="match status" value="1"/>
</dbReference>
<proteinExistence type="predicted"/>
<dbReference type="InterPro" id="IPR002509">
    <property type="entry name" value="NODB_dom"/>
</dbReference>
<feature type="domain" description="NodB homology" evidence="4">
    <location>
        <begin position="92"/>
        <end position="362"/>
    </location>
</feature>
<dbReference type="SUPFAM" id="SSF88713">
    <property type="entry name" value="Glycoside hydrolase/deacetylase"/>
    <property type="match status" value="1"/>
</dbReference>
<dbReference type="GO" id="GO:0005975">
    <property type="term" value="P:carbohydrate metabolic process"/>
    <property type="evidence" value="ECO:0007669"/>
    <property type="project" value="InterPro"/>
</dbReference>
<dbReference type="CDD" id="cd10973">
    <property type="entry name" value="CE4_DAC_u4_5s"/>
    <property type="match status" value="1"/>
</dbReference>
<dbReference type="OrthoDB" id="9814639at2"/>
<dbReference type="RefSeq" id="WP_023368116.1">
    <property type="nucleotide sequence ID" value="NC_022664.1"/>
</dbReference>